<comment type="caution">
    <text evidence="6">The sequence shown here is derived from an EMBL/GenBank/DDBJ whole genome shotgun (WGS) entry which is preliminary data.</text>
</comment>
<dbReference type="Gene3D" id="3.30.450.20">
    <property type="entry name" value="PAS domain"/>
    <property type="match status" value="1"/>
</dbReference>
<dbReference type="GO" id="GO:0005634">
    <property type="term" value="C:nucleus"/>
    <property type="evidence" value="ECO:0007669"/>
    <property type="project" value="UniProtKB-SubCell"/>
</dbReference>
<dbReference type="Proteomes" id="UP000749559">
    <property type="component" value="Unassembled WGS sequence"/>
</dbReference>
<feature type="non-terminal residue" evidence="6">
    <location>
        <position position="310"/>
    </location>
</feature>
<gene>
    <name evidence="6" type="ORF">OFUS_LOCUS9133</name>
</gene>
<dbReference type="GO" id="GO:0000981">
    <property type="term" value="F:DNA-binding transcription factor activity, RNA polymerase II-specific"/>
    <property type="evidence" value="ECO:0007669"/>
    <property type="project" value="TreeGrafter"/>
</dbReference>
<evidence type="ECO:0000256" key="5">
    <source>
        <dbReference type="SAM" id="MobiDB-lite"/>
    </source>
</evidence>
<proteinExistence type="predicted"/>
<name>A0A8S4NQX0_OWEFU</name>
<dbReference type="PANTHER" id="PTHR23043:SF17">
    <property type="entry name" value="PROTEIN SIMILAR"/>
    <property type="match status" value="1"/>
</dbReference>
<dbReference type="Pfam" id="PF14598">
    <property type="entry name" value="PAS_11"/>
    <property type="match status" value="1"/>
</dbReference>
<organism evidence="6 7">
    <name type="scientific">Owenia fusiformis</name>
    <name type="common">Polychaete worm</name>
    <dbReference type="NCBI Taxonomy" id="6347"/>
    <lineage>
        <taxon>Eukaryota</taxon>
        <taxon>Metazoa</taxon>
        <taxon>Spiralia</taxon>
        <taxon>Lophotrochozoa</taxon>
        <taxon>Annelida</taxon>
        <taxon>Polychaeta</taxon>
        <taxon>Sedentaria</taxon>
        <taxon>Canalipalpata</taxon>
        <taxon>Sabellida</taxon>
        <taxon>Oweniida</taxon>
        <taxon>Oweniidae</taxon>
        <taxon>Owenia</taxon>
    </lineage>
</organism>
<accession>A0A8S4NQX0</accession>
<evidence type="ECO:0000256" key="3">
    <source>
        <dbReference type="ARBA" id="ARBA00023163"/>
    </source>
</evidence>
<keyword evidence="7" id="KW-1185">Reference proteome</keyword>
<evidence type="ECO:0000256" key="4">
    <source>
        <dbReference type="ARBA" id="ARBA00023242"/>
    </source>
</evidence>
<evidence type="ECO:0000256" key="2">
    <source>
        <dbReference type="ARBA" id="ARBA00023015"/>
    </source>
</evidence>
<protein>
    <recommendedName>
        <fullName evidence="8">PAS domain-containing protein</fullName>
    </recommendedName>
</protein>
<evidence type="ECO:0000313" key="7">
    <source>
        <dbReference type="Proteomes" id="UP000749559"/>
    </source>
</evidence>
<dbReference type="PANTHER" id="PTHR23043">
    <property type="entry name" value="HYPOXIA-INDUCIBLE FACTOR 1 ALPHA"/>
    <property type="match status" value="1"/>
</dbReference>
<evidence type="ECO:0008006" key="8">
    <source>
        <dbReference type="Google" id="ProtNLM"/>
    </source>
</evidence>
<dbReference type="CDD" id="cd00130">
    <property type="entry name" value="PAS"/>
    <property type="match status" value="1"/>
</dbReference>
<dbReference type="AlphaFoldDB" id="A0A8S4NQX0"/>
<dbReference type="InterPro" id="IPR035965">
    <property type="entry name" value="PAS-like_dom_sf"/>
</dbReference>
<dbReference type="InterPro" id="IPR000014">
    <property type="entry name" value="PAS"/>
</dbReference>
<sequence length="310" mass="35499">MVCRMKTYSATRSGYLKVHVGGVMKQLSGTVTSTRTSSHVFFTLVRPHSNSILGPECNHQPSINSFWTKHTMDFRFKEIDGKAMSVMGFEGNDLEGESLYHYIHPDDLHTCANFHTTMVKTNEIKTAYFRMLARSGNWYWLHVRGKVVFKNSKQHSLVLSHSLMRAEDSAYIQQEVILRNGTRHLGMLSGQNNDGITNDNLRIQEKCAGSDTPSENQDGKPSKYKLKHHPYRGLKEDYAATLHSPHGECPSSWHRSVSYSGRKVKKDSHERTYHNPAFFRYKHPHHTISSTNDQLCIRSNENISAFNKIQ</sequence>
<evidence type="ECO:0000256" key="1">
    <source>
        <dbReference type="ARBA" id="ARBA00004123"/>
    </source>
</evidence>
<evidence type="ECO:0000313" key="6">
    <source>
        <dbReference type="EMBL" id="CAH1782716.1"/>
    </source>
</evidence>
<dbReference type="GO" id="GO:0000977">
    <property type="term" value="F:RNA polymerase II transcription regulatory region sequence-specific DNA binding"/>
    <property type="evidence" value="ECO:0007669"/>
    <property type="project" value="TreeGrafter"/>
</dbReference>
<dbReference type="SUPFAM" id="SSF55785">
    <property type="entry name" value="PYP-like sensor domain (PAS domain)"/>
    <property type="match status" value="1"/>
</dbReference>
<keyword evidence="3" id="KW-0804">Transcription</keyword>
<dbReference type="GO" id="GO:0071456">
    <property type="term" value="P:cellular response to hypoxia"/>
    <property type="evidence" value="ECO:0007669"/>
    <property type="project" value="TreeGrafter"/>
</dbReference>
<feature type="region of interest" description="Disordered" evidence="5">
    <location>
        <begin position="207"/>
        <end position="226"/>
    </location>
</feature>
<keyword evidence="4" id="KW-0539">Nucleus</keyword>
<comment type="subcellular location">
    <subcellularLocation>
        <location evidence="1">Nucleus</location>
    </subcellularLocation>
</comment>
<keyword evidence="2" id="KW-0805">Transcription regulation</keyword>
<reference evidence="6" key="1">
    <citation type="submission" date="2022-03" db="EMBL/GenBank/DDBJ databases">
        <authorList>
            <person name="Martin C."/>
        </authorList>
    </citation>
    <scope>NUCLEOTIDE SEQUENCE</scope>
</reference>
<dbReference type="EMBL" id="CAIIXF020000005">
    <property type="protein sequence ID" value="CAH1782716.1"/>
    <property type="molecule type" value="Genomic_DNA"/>
</dbReference>
<dbReference type="OrthoDB" id="6099906at2759"/>